<evidence type="ECO:0000313" key="1">
    <source>
        <dbReference type="EMBL" id="ACZ01693.1"/>
    </source>
</evidence>
<keyword evidence="2" id="KW-1185">Reference proteome</keyword>
<accession>D1AVD3</accession>
<dbReference type="STRING" id="519441.Smon_1239"/>
<organism evidence="1 2">
    <name type="scientific">Streptobacillus moniliformis (strain ATCC 14647 / DSM 12112 / NCTC 10651 / 9901)</name>
    <dbReference type="NCBI Taxonomy" id="519441"/>
    <lineage>
        <taxon>Bacteria</taxon>
        <taxon>Fusobacteriati</taxon>
        <taxon>Fusobacteriota</taxon>
        <taxon>Fusobacteriia</taxon>
        <taxon>Fusobacteriales</taxon>
        <taxon>Leptotrichiaceae</taxon>
        <taxon>Streptobacillus</taxon>
    </lineage>
</organism>
<evidence type="ECO:0000313" key="2">
    <source>
        <dbReference type="Proteomes" id="UP000002072"/>
    </source>
</evidence>
<protein>
    <submittedName>
        <fullName evidence="1">Uncharacterized protein</fullName>
    </submittedName>
</protein>
<gene>
    <name evidence="1" type="ordered locus">Smon_1239</name>
</gene>
<name>D1AVD3_STRM9</name>
<dbReference type="KEGG" id="smf:Smon_1239"/>
<dbReference type="Proteomes" id="UP000002072">
    <property type="component" value="Chromosome"/>
</dbReference>
<sequence length="1367" mass="158712">MKQKKMWLLLLAHSFLYPMESKIEGEVTFGIDSSFGVDGLESVIGFIPPLVDTIRPMRYADYKKAYVNENVKYRNAALMPSSYVYESAQNLSAQPQRLRYEPSYYHTYKPKYSGTTRDLELTAKYLSKNIELRKKLSVRLKENYSGLGIKVDIFGKKITHSKFLDDNEIDKLKISVISDNKYINGEINYYVKSESTKKKDIDKIDNEKELKNKVVDYTFSVNPIPDSKVSLSLDFSGQNKEITIGPTLRYRNGGTYINTSILFNNIKSAYDLTDELDKIKHIAPGYDKIEYFKRWTLKDKYKSNPQMLDIKEYEEERADLEKAEVSGTKGTSRILGYYSGSLYGDSPIRYIAKNLFNEIYDNGKFGGLSSLIKKFEKDGYITVLDFLRWDSLRLPNITEEIKNKEEMNKIINKLGKDLYKKIGIEADREYSSVGLWTQVPSEFVNLLPGYYPYFDFRDINPDKLSPDYLYNNGIRNTIVPYEFMYNRSSVKSSSSEGDVSEKYIREERTHYFDSDFQRYVIDGVANGYKLNKFSEFPSGAWNIVKDSFAYLFQRQGKINDIINLLPDFQEAIRNPYEIKGLDMLRGFYSHKSEKQSNVDKYGDYLKESFKDIDLKNNKSKHSIKIKIDAGHLGQNYKIGTTLLLNDKIEVSSDKYEYVKKANHFSVEMMYRGLLEFSNKSELTLAKNDLLKKESQEKYIYDTISLKTDTYLGLNIPTTKRFNLLLGIRHIGNFGWIDPKSIIDKDGKEVKWTNIAKRDKDNNPIGKDGSSIITSETTEKVLVDKEYERLKNEGKNKLKRNIHQSDYIETIESNAVKSIYDSYNIFSPRITMVYRPYENVVFTNHLELPISFKKFMPAGIKSIYTGEIKYLIDDSFKEQIFTKGNLIKFRSMGKFETGLLLGKSVEKYLSYKAMADISFLRGDIKGNDKGVDFSLSLNPLIVNFPIKPRFIISKEKTENFVKFGLEYSKGTEFSSLVGFKKVIKSTRDILEKELKPDILDIIKNRGSGGDEFNNARYALTRISFNEKIDYTLTPFIEIKKEEGKFRISVKADSLKASAHIEKDKTKEEKTIEKPTSDYFAWNYQKSSDNWFWRLFMTKEYNYFKEVKTEKIIKMNQKIIDLDSKKYNLEIDTEYIQDNGINFGLHLDLKYAENKLVEMSRDDKRIENTSKIVSLTTSSHHPNFTDEIKNNPDNQVEIKDGNVLQSLKDFVKKKNAHNDVIYDSYKPWMVINHREMTDYLLKERLDYPGIIKEEVNIKESKFLHTKKINVNLSTYLGYSLNPISNLVLSFGMKHKLVTDYEAASKIVLDDVELFGSRNILFKNTISPEIKIGYNLIKSLKFSLNAAVPVHFEDKDYIGFKVEIKTGFEW</sequence>
<reference evidence="1 2" key="1">
    <citation type="journal article" date="2009" name="Stand. Genomic Sci.">
        <title>Complete genome sequence of Streptobacillus moniliformis type strain (9901T).</title>
        <authorList>
            <person name="Nolan M."/>
            <person name="Gronow S."/>
            <person name="Lapidus A."/>
            <person name="Ivanova N."/>
            <person name="Copeland A."/>
            <person name="Lucas S."/>
            <person name="Del Rio T.G."/>
            <person name="Chen F."/>
            <person name="Tice H."/>
            <person name="Pitluck S."/>
            <person name="Cheng J.F."/>
            <person name="Sims D."/>
            <person name="Meincke L."/>
            <person name="Bruce D."/>
            <person name="Goodwin L."/>
            <person name="Brettin T."/>
            <person name="Han C."/>
            <person name="Detter J.C."/>
            <person name="Ovchinikova G."/>
            <person name="Pati A."/>
            <person name="Mavromatis K."/>
            <person name="Mikhailova N."/>
            <person name="Chen A."/>
            <person name="Palaniappan K."/>
            <person name="Land M."/>
            <person name="Hauser L."/>
            <person name="Chang Y.J."/>
            <person name="Jeffries C.D."/>
            <person name="Rohde M."/>
            <person name="Sproer C."/>
            <person name="Goker M."/>
            <person name="Bristow J."/>
            <person name="Eisen J.A."/>
            <person name="Markowitz V."/>
            <person name="Hugenholtz P."/>
            <person name="Kyrpides N.C."/>
            <person name="Klenk H.P."/>
            <person name="Chain P."/>
        </authorList>
    </citation>
    <scope>NUCLEOTIDE SEQUENCE [LARGE SCALE GENOMIC DNA]</scope>
    <source>
        <strain evidence="2">ATCC 14647 / DSM 12112 / NCTC 10651 / 9901</strain>
    </source>
</reference>
<proteinExistence type="predicted"/>
<dbReference type="EMBL" id="CP001779">
    <property type="protein sequence ID" value="ACZ01693.1"/>
    <property type="molecule type" value="Genomic_DNA"/>
</dbReference>
<dbReference type="HOGENOM" id="CLU_257873_0_0_0"/>